<protein>
    <submittedName>
        <fullName evidence="1">Uncharacterized protein</fullName>
    </submittedName>
</protein>
<gene>
    <name evidence="1" type="ORF">CR513_35267</name>
</gene>
<evidence type="ECO:0000313" key="1">
    <source>
        <dbReference type="EMBL" id="RDX83784.1"/>
    </source>
</evidence>
<dbReference type="EMBL" id="QJKJ01007249">
    <property type="protein sequence ID" value="RDX83784.1"/>
    <property type="molecule type" value="Genomic_DNA"/>
</dbReference>
<feature type="non-terminal residue" evidence="1">
    <location>
        <position position="1"/>
    </location>
</feature>
<accession>A0A371FZN6</accession>
<organism evidence="1 2">
    <name type="scientific">Mucuna pruriens</name>
    <name type="common">Velvet bean</name>
    <name type="synonym">Dolichos pruriens</name>
    <dbReference type="NCBI Taxonomy" id="157652"/>
    <lineage>
        <taxon>Eukaryota</taxon>
        <taxon>Viridiplantae</taxon>
        <taxon>Streptophyta</taxon>
        <taxon>Embryophyta</taxon>
        <taxon>Tracheophyta</taxon>
        <taxon>Spermatophyta</taxon>
        <taxon>Magnoliopsida</taxon>
        <taxon>eudicotyledons</taxon>
        <taxon>Gunneridae</taxon>
        <taxon>Pentapetalae</taxon>
        <taxon>rosids</taxon>
        <taxon>fabids</taxon>
        <taxon>Fabales</taxon>
        <taxon>Fabaceae</taxon>
        <taxon>Papilionoideae</taxon>
        <taxon>50 kb inversion clade</taxon>
        <taxon>NPAAA clade</taxon>
        <taxon>indigoferoid/millettioid clade</taxon>
        <taxon>Phaseoleae</taxon>
        <taxon>Mucuna</taxon>
    </lineage>
</organism>
<name>A0A371FZN6_MUCPR</name>
<dbReference type="AlphaFoldDB" id="A0A371FZN6"/>
<reference evidence="1" key="1">
    <citation type="submission" date="2018-05" db="EMBL/GenBank/DDBJ databases">
        <title>Draft genome of Mucuna pruriens seed.</title>
        <authorList>
            <person name="Nnadi N.E."/>
            <person name="Vos R."/>
            <person name="Hasami M.H."/>
            <person name="Devisetty U.K."/>
            <person name="Aguiy J.C."/>
        </authorList>
    </citation>
    <scope>NUCLEOTIDE SEQUENCE [LARGE SCALE GENOMIC DNA]</scope>
    <source>
        <strain evidence="1">JCA_2017</strain>
    </source>
</reference>
<sequence>MTESLRSVVSVSMGFRVKCQKTIMANVCGFDFRHYCFQWKGSFNRKDTVGPEPPNDKIPIST</sequence>
<dbReference type="Proteomes" id="UP000257109">
    <property type="component" value="Unassembled WGS sequence"/>
</dbReference>
<keyword evidence="2" id="KW-1185">Reference proteome</keyword>
<comment type="caution">
    <text evidence="1">The sequence shown here is derived from an EMBL/GenBank/DDBJ whole genome shotgun (WGS) entry which is preliminary data.</text>
</comment>
<evidence type="ECO:0000313" key="2">
    <source>
        <dbReference type="Proteomes" id="UP000257109"/>
    </source>
</evidence>
<proteinExistence type="predicted"/>